<dbReference type="Pfam" id="PF00378">
    <property type="entry name" value="ECH_1"/>
    <property type="match status" value="1"/>
</dbReference>
<dbReference type="PaxDb" id="44689-DDB0169484"/>
<dbReference type="Gene3D" id="1.10.287.2460">
    <property type="match status" value="1"/>
</dbReference>
<dbReference type="SMR" id="Q75JJ9"/>
<dbReference type="NCBIfam" id="NF006108">
    <property type="entry name" value="PRK08259.1"/>
    <property type="match status" value="1"/>
</dbReference>
<protein>
    <recommendedName>
        <fullName evidence="4">Enoyl-CoA hydratase</fullName>
    </recommendedName>
</protein>
<organism evidence="2 3">
    <name type="scientific">Dictyostelium discoideum</name>
    <name type="common">Social amoeba</name>
    <dbReference type="NCBI Taxonomy" id="44689"/>
    <lineage>
        <taxon>Eukaryota</taxon>
        <taxon>Amoebozoa</taxon>
        <taxon>Evosea</taxon>
        <taxon>Eumycetozoa</taxon>
        <taxon>Dictyostelia</taxon>
        <taxon>Dictyosteliales</taxon>
        <taxon>Dictyosteliaceae</taxon>
        <taxon>Dictyostelium</taxon>
    </lineage>
</organism>
<evidence type="ECO:0000313" key="2">
    <source>
        <dbReference type="EMBL" id="EAL69375.1"/>
    </source>
</evidence>
<dbReference type="InterPro" id="IPR029045">
    <property type="entry name" value="ClpP/crotonase-like_dom_sf"/>
</dbReference>
<dbReference type="Gene3D" id="3.90.226.10">
    <property type="entry name" value="2-enoyl-CoA Hydratase, Chain A, domain 1"/>
    <property type="match status" value="1"/>
</dbReference>
<dbReference type="OMA" id="TEECKLG"/>
<dbReference type="RefSeq" id="XP_643300.1">
    <property type="nucleotide sequence ID" value="XM_638208.1"/>
</dbReference>
<dbReference type="STRING" id="44689.Q75JJ9"/>
<dbReference type="VEuPathDB" id="AmoebaDB:DDB_G0276151"/>
<dbReference type="HOGENOM" id="CLU_009834_7_4_1"/>
<reference evidence="2 3" key="1">
    <citation type="journal article" date="2005" name="Nature">
        <title>The genome of the social amoeba Dictyostelium discoideum.</title>
        <authorList>
            <consortium name="The Dictyostelium discoideum Sequencing Consortium"/>
            <person name="Eichinger L."/>
            <person name="Pachebat J.A."/>
            <person name="Glockner G."/>
            <person name="Rajandream M.A."/>
            <person name="Sucgang R."/>
            <person name="Berriman M."/>
            <person name="Song J."/>
            <person name="Olsen R."/>
            <person name="Szafranski K."/>
            <person name="Xu Q."/>
            <person name="Tunggal B."/>
            <person name="Kummerfeld S."/>
            <person name="Madera M."/>
            <person name="Konfortov B.A."/>
            <person name="Rivero F."/>
            <person name="Bankier A.T."/>
            <person name="Lehmann R."/>
            <person name="Hamlin N."/>
            <person name="Davies R."/>
            <person name="Gaudet P."/>
            <person name="Fey P."/>
            <person name="Pilcher K."/>
            <person name="Chen G."/>
            <person name="Saunders D."/>
            <person name="Sodergren E."/>
            <person name="Davis P."/>
            <person name="Kerhornou A."/>
            <person name="Nie X."/>
            <person name="Hall N."/>
            <person name="Anjard C."/>
            <person name="Hemphill L."/>
            <person name="Bason N."/>
            <person name="Farbrother P."/>
            <person name="Desany B."/>
            <person name="Just E."/>
            <person name="Morio T."/>
            <person name="Rost R."/>
            <person name="Churcher C."/>
            <person name="Cooper J."/>
            <person name="Haydock S."/>
            <person name="van Driessche N."/>
            <person name="Cronin A."/>
            <person name="Goodhead I."/>
            <person name="Muzny D."/>
            <person name="Mourier T."/>
            <person name="Pain A."/>
            <person name="Lu M."/>
            <person name="Harper D."/>
            <person name="Lindsay R."/>
            <person name="Hauser H."/>
            <person name="James K."/>
            <person name="Quiles M."/>
            <person name="Madan Babu M."/>
            <person name="Saito T."/>
            <person name="Buchrieser C."/>
            <person name="Wardroper A."/>
            <person name="Felder M."/>
            <person name="Thangavelu M."/>
            <person name="Johnson D."/>
            <person name="Knights A."/>
            <person name="Loulseged H."/>
            <person name="Mungall K."/>
            <person name="Oliver K."/>
            <person name="Price C."/>
            <person name="Quail M.A."/>
            <person name="Urushihara H."/>
            <person name="Hernandez J."/>
            <person name="Rabbinowitsch E."/>
            <person name="Steffen D."/>
            <person name="Sanders M."/>
            <person name="Ma J."/>
            <person name="Kohara Y."/>
            <person name="Sharp S."/>
            <person name="Simmonds M."/>
            <person name="Spiegler S."/>
            <person name="Tivey A."/>
            <person name="Sugano S."/>
            <person name="White B."/>
            <person name="Walker D."/>
            <person name="Woodward J."/>
            <person name="Winckler T."/>
            <person name="Tanaka Y."/>
            <person name="Shaulsky G."/>
            <person name="Schleicher M."/>
            <person name="Weinstock G."/>
            <person name="Rosenthal A."/>
            <person name="Cox E.C."/>
            <person name="Chisholm R.L."/>
            <person name="Gibbs R."/>
            <person name="Loomis W.F."/>
            <person name="Platzer M."/>
            <person name="Kay R.R."/>
            <person name="Williams J."/>
            <person name="Dear P.H."/>
            <person name="Noegel A.A."/>
            <person name="Barrell B."/>
            <person name="Kuspa A."/>
        </authorList>
    </citation>
    <scope>NUCLEOTIDE SEQUENCE [LARGE SCALE GENOMIC DNA]</scope>
    <source>
        <strain evidence="2 3">AX4</strain>
    </source>
</reference>
<dbReference type="PhylomeDB" id="Q75JJ9"/>
<dbReference type="InterPro" id="IPR001753">
    <property type="entry name" value="Enoyl-CoA_hydra/iso"/>
</dbReference>
<dbReference type="dictyBase" id="DDB_G0276151"/>
<evidence type="ECO:0000313" key="3">
    <source>
        <dbReference type="Proteomes" id="UP000002195"/>
    </source>
</evidence>
<dbReference type="InParanoid" id="Q75JJ9"/>
<dbReference type="AlphaFoldDB" id="Q75JJ9"/>
<proteinExistence type="inferred from homology"/>
<comment type="caution">
    <text evidence="2">The sequence shown here is derived from an EMBL/GenBank/DDBJ whole genome shotgun (WGS) entry which is preliminary data.</text>
</comment>
<dbReference type="PANTHER" id="PTHR43802:SF1">
    <property type="entry name" value="IP11341P-RELATED"/>
    <property type="match status" value="1"/>
</dbReference>
<gene>
    <name evidence="2" type="ORF">DDB_G0276151</name>
</gene>
<dbReference type="EMBL" id="AAFI02000014">
    <property type="protein sequence ID" value="EAL69375.1"/>
    <property type="molecule type" value="Genomic_DNA"/>
</dbReference>
<dbReference type="GeneID" id="8620346"/>
<evidence type="ECO:0008006" key="4">
    <source>
        <dbReference type="Google" id="ProtNLM"/>
    </source>
</evidence>
<dbReference type="Proteomes" id="UP000002195">
    <property type="component" value="Unassembled WGS sequence"/>
</dbReference>
<sequence length="271" mass="29933">MIPINKNDNNILIEIIDKNILIIKINRNSSRNSINKETADDLYNIFKEFDKDDNLLISILCGNGDNFCSGADLKEIPKGIESGNKILSPKETDYAPLGCTRLQLSKPVICSIDGYCVAGGLELALWCDLRVATKSSTFGVFCRRWGVPLIDGGTIRLPRLIGQSRAMDLILTGRAVDSNEAFQIGLVNRIVESKDQLMAHSITLAKQIISNPQQTLKSDRKSSLDQWSLNLNDALFNEYQLGLKSFLNQGLNGSISFNNGLGRHGHPISKL</sequence>
<name>Q75JJ9_DICDI</name>
<keyword evidence="3" id="KW-1185">Reference proteome</keyword>
<accession>Q552C8</accession>
<evidence type="ECO:0000256" key="1">
    <source>
        <dbReference type="ARBA" id="ARBA00005254"/>
    </source>
</evidence>
<dbReference type="KEGG" id="ddi:DDB_G0276151"/>
<comment type="similarity">
    <text evidence="1">Belongs to the enoyl-CoA hydratase/isomerase family.</text>
</comment>
<accession>Q75JJ9</accession>
<dbReference type="eggNOG" id="KOG1680">
    <property type="taxonomic scope" value="Eukaryota"/>
</dbReference>
<dbReference type="CDD" id="cd06558">
    <property type="entry name" value="crotonase-like"/>
    <property type="match status" value="1"/>
</dbReference>
<dbReference type="SUPFAM" id="SSF52096">
    <property type="entry name" value="ClpP/crotonase"/>
    <property type="match status" value="1"/>
</dbReference>
<dbReference type="PANTHER" id="PTHR43802">
    <property type="entry name" value="ENOYL-COA HYDRATASE"/>
    <property type="match status" value="1"/>
</dbReference>